<evidence type="ECO:0000313" key="1">
    <source>
        <dbReference type="EMBL" id="MZJ38825.1"/>
    </source>
</evidence>
<dbReference type="AlphaFoldDB" id="A0A6N9JIK0"/>
<name>A0A6N9JIK0_9ACTN</name>
<accession>A0A6N9JIK0</accession>
<dbReference type="EMBL" id="WWSR01000003">
    <property type="protein sequence ID" value="MZJ38825.1"/>
    <property type="molecule type" value="Genomic_DNA"/>
</dbReference>
<dbReference type="RefSeq" id="WP_161159945.1">
    <property type="nucleotide sequence ID" value="NZ_JAQLDN010000033.1"/>
</dbReference>
<comment type="caution">
    <text evidence="1">The sequence shown here is derived from an EMBL/GenBank/DDBJ whole genome shotgun (WGS) entry which is preliminary data.</text>
</comment>
<proteinExistence type="predicted"/>
<reference evidence="1 2" key="1">
    <citation type="journal article" date="2019" name="Nat. Med.">
        <title>A library of human gut bacterial isolates paired with longitudinal multiomics data enables mechanistic microbiome research.</title>
        <authorList>
            <person name="Poyet M."/>
            <person name="Groussin M."/>
            <person name="Gibbons S.M."/>
            <person name="Avila-Pacheco J."/>
            <person name="Jiang X."/>
            <person name="Kearney S.M."/>
            <person name="Perrotta A.R."/>
            <person name="Berdy B."/>
            <person name="Zhao S."/>
            <person name="Lieberman T.D."/>
            <person name="Swanson P.K."/>
            <person name="Smith M."/>
            <person name="Roesemann S."/>
            <person name="Alexander J.E."/>
            <person name="Rich S.A."/>
            <person name="Livny J."/>
            <person name="Vlamakis H."/>
            <person name="Clish C."/>
            <person name="Bullock K."/>
            <person name="Deik A."/>
            <person name="Scott J."/>
            <person name="Pierce K.A."/>
            <person name="Xavier R.J."/>
            <person name="Alm E.J."/>
        </authorList>
    </citation>
    <scope>NUCLEOTIDE SEQUENCE [LARGE SCALE GENOMIC DNA]</scope>
    <source>
        <strain evidence="1 2">BIOML-A20</strain>
    </source>
</reference>
<sequence>MAHLTIQELSDLCDEMMGRMGLELLPAITKANREDTLEDLLASLGMSDLLISENDPSEERFLGKILVVGASVVNVDKLRSIARKKGFDPDRFEFQLEYSRLKHFNFGKIRGSMGYAAILAGPMPHKTPGADEASSFIARIENNPDDYPTLIKMQAGNDLKITNNSFKQALGQLSQHERP</sequence>
<gene>
    <name evidence="1" type="ORF">GT464_02485</name>
</gene>
<evidence type="ECO:0000313" key="2">
    <source>
        <dbReference type="Proteomes" id="UP000469380"/>
    </source>
</evidence>
<organism evidence="1 2">
    <name type="scientific">Collinsella aerofaciens</name>
    <dbReference type="NCBI Taxonomy" id="74426"/>
    <lineage>
        <taxon>Bacteria</taxon>
        <taxon>Bacillati</taxon>
        <taxon>Actinomycetota</taxon>
        <taxon>Coriobacteriia</taxon>
        <taxon>Coriobacteriales</taxon>
        <taxon>Coriobacteriaceae</taxon>
        <taxon>Collinsella</taxon>
    </lineage>
</organism>
<dbReference type="Proteomes" id="UP000469380">
    <property type="component" value="Unassembled WGS sequence"/>
</dbReference>
<protein>
    <submittedName>
        <fullName evidence="1">Uncharacterized protein</fullName>
    </submittedName>
</protein>